<dbReference type="EMBL" id="MCFH01000161">
    <property type="protein sequence ID" value="ORX36189.1"/>
    <property type="molecule type" value="Genomic_DNA"/>
</dbReference>
<organism evidence="2 3">
    <name type="scientific">Piromyces finnis</name>
    <dbReference type="NCBI Taxonomy" id="1754191"/>
    <lineage>
        <taxon>Eukaryota</taxon>
        <taxon>Fungi</taxon>
        <taxon>Fungi incertae sedis</taxon>
        <taxon>Chytridiomycota</taxon>
        <taxon>Chytridiomycota incertae sedis</taxon>
        <taxon>Neocallimastigomycetes</taxon>
        <taxon>Neocallimastigales</taxon>
        <taxon>Neocallimastigaceae</taxon>
        <taxon>Piromyces</taxon>
    </lineage>
</organism>
<name>A0A1Y1UDW8_9FUNG</name>
<dbReference type="Proteomes" id="UP000193719">
    <property type="component" value="Unassembled WGS sequence"/>
</dbReference>
<feature type="transmembrane region" description="Helical" evidence="1">
    <location>
        <begin position="12"/>
        <end position="33"/>
    </location>
</feature>
<proteinExistence type="predicted"/>
<keyword evidence="1" id="KW-0472">Membrane</keyword>
<gene>
    <name evidence="2" type="ORF">BCR36DRAFT_445509</name>
</gene>
<keyword evidence="1" id="KW-0812">Transmembrane</keyword>
<evidence type="ECO:0000313" key="2">
    <source>
        <dbReference type="EMBL" id="ORX36189.1"/>
    </source>
</evidence>
<dbReference type="STRING" id="1754191.A0A1Y1UDW8"/>
<reference evidence="2 3" key="2">
    <citation type="submission" date="2016-08" db="EMBL/GenBank/DDBJ databases">
        <title>Pervasive Adenine N6-methylation of Active Genes in Fungi.</title>
        <authorList>
            <consortium name="DOE Joint Genome Institute"/>
            <person name="Mondo S.J."/>
            <person name="Dannebaum R.O."/>
            <person name="Kuo R.C."/>
            <person name="Labutti K."/>
            <person name="Haridas S."/>
            <person name="Kuo A."/>
            <person name="Salamov A."/>
            <person name="Ahrendt S.R."/>
            <person name="Lipzen A."/>
            <person name="Sullivan W."/>
            <person name="Andreopoulos W.B."/>
            <person name="Clum A."/>
            <person name="Lindquist E."/>
            <person name="Daum C."/>
            <person name="Ramamoorthy G.K."/>
            <person name="Gryganskyi A."/>
            <person name="Culley D."/>
            <person name="Magnuson J.K."/>
            <person name="James T.Y."/>
            <person name="O'Malley M.A."/>
            <person name="Stajich J.E."/>
            <person name="Spatafora J.W."/>
            <person name="Visel A."/>
            <person name="Grigoriev I.V."/>
        </authorList>
    </citation>
    <scope>NUCLEOTIDE SEQUENCE [LARGE SCALE GENOMIC DNA]</scope>
    <source>
        <strain evidence="3">finn</strain>
    </source>
</reference>
<dbReference type="InterPro" id="IPR045690">
    <property type="entry name" value="DUF6055"/>
</dbReference>
<accession>A0A1Y1UDW8</accession>
<evidence type="ECO:0000313" key="3">
    <source>
        <dbReference type="Proteomes" id="UP000193719"/>
    </source>
</evidence>
<comment type="caution">
    <text evidence="2">The sequence shown here is derived from an EMBL/GenBank/DDBJ whole genome shotgun (WGS) entry which is preliminary data.</text>
</comment>
<dbReference type="Pfam" id="PF19527">
    <property type="entry name" value="DUF6055"/>
    <property type="match status" value="1"/>
</dbReference>
<keyword evidence="3" id="KW-1185">Reference proteome</keyword>
<reference evidence="2 3" key="1">
    <citation type="submission" date="2016-08" db="EMBL/GenBank/DDBJ databases">
        <title>Genomes of anaerobic fungi encode conserved fungal cellulosomes for biomass hydrolysis.</title>
        <authorList>
            <consortium name="DOE Joint Genome Institute"/>
            <person name="Haitjema C.H."/>
            <person name="Gilmore S.P."/>
            <person name="Henske J.K."/>
            <person name="Solomon K.V."/>
            <person name="De Groot R."/>
            <person name="Kuo A."/>
            <person name="Mondo S.J."/>
            <person name="Salamov A.A."/>
            <person name="Labutti K."/>
            <person name="Zhao Z."/>
            <person name="Chiniquy J."/>
            <person name="Barry K."/>
            <person name="Brewer H.M."/>
            <person name="Purvine S.O."/>
            <person name="Wright A.T."/>
            <person name="Boxma B."/>
            <person name="Van Alen T."/>
            <person name="Hackstein J.H."/>
            <person name="Baker S.E."/>
            <person name="Grigoriev I.V."/>
            <person name="O'Malley M.A."/>
        </authorList>
    </citation>
    <scope>NUCLEOTIDE SEQUENCE [LARGE SCALE GENOMIC DNA]</scope>
    <source>
        <strain evidence="3">finn</strain>
    </source>
</reference>
<keyword evidence="1" id="KW-1133">Transmembrane helix</keyword>
<evidence type="ECO:0000256" key="1">
    <source>
        <dbReference type="SAM" id="Phobius"/>
    </source>
</evidence>
<protein>
    <submittedName>
        <fullName evidence="2">Uncharacterized protein</fullName>
    </submittedName>
</protein>
<sequence>MKLGTLSNTKFIVMVSMVFVIKIMLVLFGEFVLNGWLQDYIQKCFLILEFELVPNNCWKHPLHENFRYQSILMEEFWSEKHGIDIVGKVWNGAKDRDDPIEAYKRGNKY</sequence>
<dbReference type="AlphaFoldDB" id="A0A1Y1UDW8"/>